<dbReference type="Pfam" id="PF11667">
    <property type="entry name" value="DUF3267"/>
    <property type="match status" value="1"/>
</dbReference>
<reference evidence="4" key="1">
    <citation type="submission" date="2017-04" db="EMBL/GenBank/DDBJ databases">
        <title>Function of individual gut microbiota members based on whole genome sequencing of pure cultures obtained from chicken caecum.</title>
        <authorList>
            <person name="Medvecky M."/>
            <person name="Cejkova D."/>
            <person name="Polansky O."/>
            <person name="Karasova D."/>
            <person name="Kubasova T."/>
            <person name="Cizek A."/>
            <person name="Rychlik I."/>
        </authorList>
    </citation>
    <scope>NUCLEOTIDE SEQUENCE [LARGE SCALE GENOMIC DNA]</scope>
    <source>
        <strain evidence="4">An5</strain>
    </source>
</reference>
<keyword evidence="2" id="KW-0472">Membrane</keyword>
<dbReference type="Proteomes" id="UP000195781">
    <property type="component" value="Unassembled WGS sequence"/>
</dbReference>
<organism evidence="3 4">
    <name type="scientific">[Collinsella] massiliensis</name>
    <dbReference type="NCBI Taxonomy" id="1232426"/>
    <lineage>
        <taxon>Bacteria</taxon>
        <taxon>Bacillati</taxon>
        <taxon>Actinomycetota</taxon>
        <taxon>Coriobacteriia</taxon>
        <taxon>Coriobacteriales</taxon>
        <taxon>Coriobacteriaceae</taxon>
        <taxon>Enorma</taxon>
    </lineage>
</organism>
<sequence>MRFRGDIQTFEDEGFLRRVAQSSAVTFVIGLGATLVFGIVLAMFAPGLFDGLLSGIFAADGRGFIDYLLWIAWVAVATAVSFIAHELVHGIFFKAFAPAGARVTFGANWKRGMLYASAEGVIYTRAQYLVIALAPTFVVTAALIAAGFACGCPVAGAFAATLHLSGCAGDWEYAREIAADPLITHCEDTASGVRFFGAGDAGDEGDRDEPAAPGAAARGEVRP</sequence>
<dbReference type="RefSeq" id="WP_094335708.1">
    <property type="nucleotide sequence ID" value="NZ_NFIE01000014.1"/>
</dbReference>
<evidence type="ECO:0000256" key="2">
    <source>
        <dbReference type="SAM" id="Phobius"/>
    </source>
</evidence>
<dbReference type="EMBL" id="NFIE01000014">
    <property type="protein sequence ID" value="OUN87964.1"/>
    <property type="molecule type" value="Genomic_DNA"/>
</dbReference>
<keyword evidence="2" id="KW-0812">Transmembrane</keyword>
<name>A0A1Y3XQY6_9ACTN</name>
<evidence type="ECO:0000313" key="3">
    <source>
        <dbReference type="EMBL" id="OUN87964.1"/>
    </source>
</evidence>
<dbReference type="AlphaFoldDB" id="A0A1Y3XQY6"/>
<evidence type="ECO:0000256" key="1">
    <source>
        <dbReference type="SAM" id="MobiDB-lite"/>
    </source>
</evidence>
<dbReference type="InterPro" id="IPR021683">
    <property type="entry name" value="DUF3267"/>
</dbReference>
<evidence type="ECO:0008006" key="5">
    <source>
        <dbReference type="Google" id="ProtNLM"/>
    </source>
</evidence>
<gene>
    <name evidence="3" type="ORF">B5G02_06770</name>
</gene>
<keyword evidence="4" id="KW-1185">Reference proteome</keyword>
<accession>A0A1Y3XQY6</accession>
<feature type="region of interest" description="Disordered" evidence="1">
    <location>
        <begin position="199"/>
        <end position="223"/>
    </location>
</feature>
<dbReference type="OrthoDB" id="3192213at2"/>
<keyword evidence="2" id="KW-1133">Transmembrane helix</keyword>
<feature type="transmembrane region" description="Helical" evidence="2">
    <location>
        <begin position="64"/>
        <end position="84"/>
    </location>
</feature>
<protein>
    <recommendedName>
        <fullName evidence="5">DUF3267 domain-containing protein</fullName>
    </recommendedName>
</protein>
<feature type="transmembrane region" description="Helical" evidence="2">
    <location>
        <begin position="128"/>
        <end position="149"/>
    </location>
</feature>
<feature type="transmembrane region" description="Helical" evidence="2">
    <location>
        <begin position="24"/>
        <end position="44"/>
    </location>
</feature>
<comment type="caution">
    <text evidence="3">The sequence shown here is derived from an EMBL/GenBank/DDBJ whole genome shotgun (WGS) entry which is preliminary data.</text>
</comment>
<evidence type="ECO:0000313" key="4">
    <source>
        <dbReference type="Proteomes" id="UP000195781"/>
    </source>
</evidence>
<feature type="compositionally biased region" description="Low complexity" evidence="1">
    <location>
        <begin position="211"/>
        <end position="223"/>
    </location>
</feature>
<proteinExistence type="predicted"/>